<dbReference type="KEGG" id="ccro:CMC5_064880"/>
<protein>
    <submittedName>
        <fullName evidence="3">Uncharacterized protein</fullName>
    </submittedName>
</protein>
<dbReference type="EMBL" id="CP012159">
    <property type="protein sequence ID" value="AKT42265.1"/>
    <property type="molecule type" value="Genomic_DNA"/>
</dbReference>
<keyword evidence="2" id="KW-0732">Signal</keyword>
<dbReference type="STRING" id="52.CMC5_064880"/>
<feature type="signal peptide" evidence="2">
    <location>
        <begin position="1"/>
        <end position="25"/>
    </location>
</feature>
<dbReference type="RefSeq" id="WP_156339010.1">
    <property type="nucleotide sequence ID" value="NZ_CP012159.1"/>
</dbReference>
<dbReference type="InterPro" id="IPR008969">
    <property type="entry name" value="CarboxyPept-like_regulatory"/>
</dbReference>
<accession>A0A0K1EMZ0</accession>
<organism evidence="3 4">
    <name type="scientific">Chondromyces crocatus</name>
    <dbReference type="NCBI Taxonomy" id="52"/>
    <lineage>
        <taxon>Bacteria</taxon>
        <taxon>Pseudomonadati</taxon>
        <taxon>Myxococcota</taxon>
        <taxon>Polyangia</taxon>
        <taxon>Polyangiales</taxon>
        <taxon>Polyangiaceae</taxon>
        <taxon>Chondromyces</taxon>
    </lineage>
</organism>
<sequence>MKRSAPVGRIHLAHAALTITLVACAGDGPAGEPSGSGGAGGNTTSTTGVVSSSGTGGEGGALPEEFSVGGVVTDGVAPIAGAIVMQGGGSPDFVTGLDGTFSIQLSRTIPGTPTVVAAKVGYRSRGVEITRLPEVPIELALLAVSPPDNTAYVFGNPGKGDAGHDNSTAFCGHCHTTLTAQFQTSAHARATRDPLVQALYAGTSRAHGDEASCVAAGGVHRAGRVPGSVGDVEPKCYLGGGVLSDLNPACGGAGQLACDDPALPAGSRPTRFGGCADCHAAGLEGATGGRNLLDAVGVAFENGNHCDTCHKVRDVDLSRPPGTAGALVLQRPRERLTDMPGAPLRQVMFGPYPDVPNEFMGGSYQPVFSSAVFCAGCHEQKQAALLPGATLDASRWPEGLPTHSTYSEWSESSWGTPGTPCQFCHMPAVTNLKSTVDVTTEENAGIVFGFVRPEGAIRSHTFRGPLAGSPRLIDEALRLGVSVTPQGGALGVTVHLRNQECGHALPTGEPMRALVLLVRAEGCDAPLLPTGGMTVNDVGGALVRGVLGQGAVLSGVTLTWAAGAARARPGHVVRVVRPTGTFDDYTGVGRFADPLLSAEDKGLEVHAPVGEAVVLSVGGGVLMLETPITAQAGDVLLLGETLAWPPVDGQAALALAGIAGSTFARVLVDPSGERQVPHHRAVDIASDNRIPAQSEGVSEHSFALQPGCSEARVEVVVLYRPVPLGLGRERGAETRDHVIAKTTRVVQLP</sequence>
<dbReference type="OrthoDB" id="224473at2"/>
<feature type="chain" id="PRO_5005459716" evidence="2">
    <location>
        <begin position="26"/>
        <end position="749"/>
    </location>
</feature>
<dbReference type="Proteomes" id="UP000067626">
    <property type="component" value="Chromosome"/>
</dbReference>
<evidence type="ECO:0000256" key="2">
    <source>
        <dbReference type="SAM" id="SignalP"/>
    </source>
</evidence>
<evidence type="ECO:0000256" key="1">
    <source>
        <dbReference type="SAM" id="MobiDB-lite"/>
    </source>
</evidence>
<keyword evidence="4" id="KW-1185">Reference proteome</keyword>
<evidence type="ECO:0000313" key="3">
    <source>
        <dbReference type="EMBL" id="AKT42265.1"/>
    </source>
</evidence>
<dbReference type="PROSITE" id="PS51257">
    <property type="entry name" value="PROKAR_LIPOPROTEIN"/>
    <property type="match status" value="1"/>
</dbReference>
<dbReference type="InterPro" id="IPR036280">
    <property type="entry name" value="Multihaem_cyt_sf"/>
</dbReference>
<dbReference type="SUPFAM" id="SSF49464">
    <property type="entry name" value="Carboxypeptidase regulatory domain-like"/>
    <property type="match status" value="1"/>
</dbReference>
<feature type="region of interest" description="Disordered" evidence="1">
    <location>
        <begin position="30"/>
        <end position="62"/>
    </location>
</feature>
<feature type="compositionally biased region" description="Low complexity" evidence="1">
    <location>
        <begin position="42"/>
        <end position="53"/>
    </location>
</feature>
<proteinExistence type="predicted"/>
<evidence type="ECO:0000313" key="4">
    <source>
        <dbReference type="Proteomes" id="UP000067626"/>
    </source>
</evidence>
<reference evidence="3 4" key="1">
    <citation type="submission" date="2015-07" db="EMBL/GenBank/DDBJ databases">
        <title>Genome analysis of myxobacterium Chondromyces crocatus Cm c5 reveals a high potential for natural compound synthesis and the genetic basis for the loss of fruiting body formation.</title>
        <authorList>
            <person name="Zaburannyi N."/>
            <person name="Bunk B."/>
            <person name="Maier J."/>
            <person name="Overmann J."/>
            <person name="Mueller R."/>
        </authorList>
    </citation>
    <scope>NUCLEOTIDE SEQUENCE [LARGE SCALE GENOMIC DNA]</scope>
    <source>
        <strain evidence="3 4">Cm c5</strain>
    </source>
</reference>
<dbReference type="Gene3D" id="2.60.40.1120">
    <property type="entry name" value="Carboxypeptidase-like, regulatory domain"/>
    <property type="match status" value="1"/>
</dbReference>
<dbReference type="AlphaFoldDB" id="A0A0K1EMZ0"/>
<dbReference type="SUPFAM" id="SSF48695">
    <property type="entry name" value="Multiheme cytochromes"/>
    <property type="match status" value="1"/>
</dbReference>
<name>A0A0K1EMZ0_CHOCO</name>
<gene>
    <name evidence="3" type="ORF">CMC5_064880</name>
</gene>